<dbReference type="PANTHER" id="PTHR31204">
    <property type="entry name" value="SIGMA INTRACELLULAR RECEPTOR 2"/>
    <property type="match status" value="1"/>
</dbReference>
<keyword evidence="4 5" id="KW-0472">Membrane</keyword>
<dbReference type="InterPro" id="IPR033118">
    <property type="entry name" value="EXPERA"/>
</dbReference>
<dbReference type="KEGG" id="dzi:111317567"/>
<keyword evidence="3 5" id="KW-1133">Transmembrane helix</keyword>
<evidence type="ECO:0000313" key="9">
    <source>
        <dbReference type="Proteomes" id="UP000515121"/>
    </source>
</evidence>
<evidence type="ECO:0000256" key="6">
    <source>
        <dbReference type="SAM" id="Phobius"/>
    </source>
</evidence>
<evidence type="ECO:0000256" key="7">
    <source>
        <dbReference type="SAM" id="SignalP"/>
    </source>
</evidence>
<dbReference type="InterPro" id="IPR051987">
    <property type="entry name" value="Sigma-2_receptor-like"/>
</dbReference>
<evidence type="ECO:0000256" key="1">
    <source>
        <dbReference type="ARBA" id="ARBA00004141"/>
    </source>
</evidence>
<dbReference type="GeneID" id="111317567"/>
<feature type="domain" description="EXPERA" evidence="8">
    <location>
        <begin position="10"/>
        <end position="142"/>
    </location>
</feature>
<sequence>MGGADLCKVVDSILLLMFVLISVAAPLVDSQTCLPETIYPDLLVRIYKWYAAEFQHFLLVEKPHFFVALVWLELVFQWPLALLNVYGMLASKPWFNTTCLIFGASFITSLAAIVGEILGSPKASDKLLKSYYPFMGFGVLALLRGLLLPESQPAKDSLTIGNGPALARKKRGLELRSSSIL</sequence>
<evidence type="ECO:0000259" key="8">
    <source>
        <dbReference type="PROSITE" id="PS51751"/>
    </source>
</evidence>
<proteinExistence type="predicted"/>
<feature type="transmembrane region" description="Helical" evidence="6">
    <location>
        <begin position="65"/>
        <end position="86"/>
    </location>
</feature>
<feature type="signal peptide" evidence="7">
    <location>
        <begin position="1"/>
        <end position="30"/>
    </location>
</feature>
<dbReference type="GO" id="GO:0005783">
    <property type="term" value="C:endoplasmic reticulum"/>
    <property type="evidence" value="ECO:0007669"/>
    <property type="project" value="TreeGrafter"/>
</dbReference>
<dbReference type="RefSeq" id="XP_022775737.1">
    <property type="nucleotide sequence ID" value="XM_022920002.1"/>
</dbReference>
<evidence type="ECO:0000256" key="2">
    <source>
        <dbReference type="ARBA" id="ARBA00022692"/>
    </source>
</evidence>
<feature type="transmembrane region" description="Helical" evidence="6">
    <location>
        <begin position="98"/>
        <end position="118"/>
    </location>
</feature>
<dbReference type="GO" id="GO:0016020">
    <property type="term" value="C:membrane"/>
    <property type="evidence" value="ECO:0007669"/>
    <property type="project" value="UniProtKB-SubCell"/>
</dbReference>
<dbReference type="Pfam" id="PF05241">
    <property type="entry name" value="EBP"/>
    <property type="match status" value="1"/>
</dbReference>
<accession>A0A6P6BF52</accession>
<protein>
    <submittedName>
        <fullName evidence="10">Sigma intracellular receptor 2-like</fullName>
    </submittedName>
</protein>
<evidence type="ECO:0000313" key="10">
    <source>
        <dbReference type="RefSeq" id="XP_022775737.1"/>
    </source>
</evidence>
<dbReference type="OrthoDB" id="433124at2759"/>
<evidence type="ECO:0000256" key="5">
    <source>
        <dbReference type="PROSITE-ProRule" id="PRU01087"/>
    </source>
</evidence>
<dbReference type="PROSITE" id="PS51751">
    <property type="entry name" value="EXPERA"/>
    <property type="match status" value="1"/>
</dbReference>
<reference evidence="10" key="1">
    <citation type="submission" date="2025-08" db="UniProtKB">
        <authorList>
            <consortium name="RefSeq"/>
        </authorList>
    </citation>
    <scope>IDENTIFICATION</scope>
    <source>
        <tissue evidence="10">Fruit stalk</tissue>
    </source>
</reference>
<dbReference type="AlphaFoldDB" id="A0A6P6BF52"/>
<name>A0A6P6BF52_DURZI</name>
<feature type="transmembrane region" description="Helical" evidence="6">
    <location>
        <begin position="130"/>
        <end position="147"/>
    </location>
</feature>
<dbReference type="Proteomes" id="UP000515121">
    <property type="component" value="Unplaced"/>
</dbReference>
<comment type="subcellular location">
    <subcellularLocation>
        <location evidence="1">Membrane</location>
        <topology evidence="1">Multi-pass membrane protein</topology>
    </subcellularLocation>
</comment>
<keyword evidence="7" id="KW-0732">Signal</keyword>
<evidence type="ECO:0000256" key="4">
    <source>
        <dbReference type="ARBA" id="ARBA00023136"/>
    </source>
</evidence>
<dbReference type="PANTHER" id="PTHR31204:SF1">
    <property type="entry name" value="SIGMA INTRACELLULAR RECEPTOR 2"/>
    <property type="match status" value="1"/>
</dbReference>
<organism evidence="9 10">
    <name type="scientific">Durio zibethinus</name>
    <name type="common">Durian</name>
    <dbReference type="NCBI Taxonomy" id="66656"/>
    <lineage>
        <taxon>Eukaryota</taxon>
        <taxon>Viridiplantae</taxon>
        <taxon>Streptophyta</taxon>
        <taxon>Embryophyta</taxon>
        <taxon>Tracheophyta</taxon>
        <taxon>Spermatophyta</taxon>
        <taxon>Magnoliopsida</taxon>
        <taxon>eudicotyledons</taxon>
        <taxon>Gunneridae</taxon>
        <taxon>Pentapetalae</taxon>
        <taxon>rosids</taxon>
        <taxon>malvids</taxon>
        <taxon>Malvales</taxon>
        <taxon>Malvaceae</taxon>
        <taxon>Helicteroideae</taxon>
        <taxon>Durio</taxon>
    </lineage>
</organism>
<feature type="chain" id="PRO_5028020970" evidence="7">
    <location>
        <begin position="31"/>
        <end position="181"/>
    </location>
</feature>
<evidence type="ECO:0000256" key="3">
    <source>
        <dbReference type="ARBA" id="ARBA00022989"/>
    </source>
</evidence>
<keyword evidence="2 5" id="KW-0812">Transmembrane</keyword>
<keyword evidence="9" id="KW-1185">Reference proteome</keyword>
<gene>
    <name evidence="10" type="primary">LOC111317567</name>
</gene>